<reference evidence="1 2" key="1">
    <citation type="submission" date="2020-08" db="EMBL/GenBank/DDBJ databases">
        <title>Genomic Encyclopedia of Type Strains, Phase IV (KMG-IV): sequencing the most valuable type-strain genomes for metagenomic binning, comparative biology and taxonomic classification.</title>
        <authorList>
            <person name="Goeker M."/>
        </authorList>
    </citation>
    <scope>NUCLEOTIDE SEQUENCE [LARGE SCALE GENOMIC DNA]</scope>
    <source>
        <strain evidence="1 2">DSM 17992</strain>
    </source>
</reference>
<protein>
    <submittedName>
        <fullName evidence="1">Uncharacterized protein</fullName>
    </submittedName>
</protein>
<dbReference type="EMBL" id="JACHFC010000008">
    <property type="protein sequence ID" value="MBB6208478.1"/>
    <property type="molecule type" value="Genomic_DNA"/>
</dbReference>
<accession>A0A7W9ZBL1</accession>
<name>A0A7W9ZBL1_9SPIR</name>
<evidence type="ECO:0000313" key="2">
    <source>
        <dbReference type="Proteomes" id="UP000575983"/>
    </source>
</evidence>
<proteinExistence type="predicted"/>
<organism evidence="1 2">
    <name type="scientific">Borreliella lanei</name>
    <dbReference type="NCBI Taxonomy" id="373540"/>
    <lineage>
        <taxon>Bacteria</taxon>
        <taxon>Pseudomonadati</taxon>
        <taxon>Spirochaetota</taxon>
        <taxon>Spirochaetia</taxon>
        <taxon>Spirochaetales</taxon>
        <taxon>Borreliaceae</taxon>
        <taxon>Borreliella</taxon>
    </lineage>
</organism>
<comment type="caution">
    <text evidence="1">The sequence shown here is derived from an EMBL/GenBank/DDBJ whole genome shotgun (WGS) entry which is preliminary data.</text>
</comment>
<evidence type="ECO:0000313" key="1">
    <source>
        <dbReference type="EMBL" id="MBB6208478.1"/>
    </source>
</evidence>
<dbReference type="Proteomes" id="UP000575983">
    <property type="component" value="Unassembled WGS sequence"/>
</dbReference>
<gene>
    <name evidence="1" type="ORF">HNQ06_001008</name>
</gene>
<sequence>MTNNFDDDLEDGRALIKLLGNGGDPFNTVNVPNTIDKGRGFESSLEKLKSALESIKSSFKEAIQVAY</sequence>
<keyword evidence="2" id="KW-1185">Reference proteome</keyword>
<dbReference type="RefSeq" id="WP_184107846.1">
    <property type="nucleotide sequence ID" value="NZ_CP179523.1"/>
</dbReference>
<dbReference type="AlphaFoldDB" id="A0A7W9ZBL1"/>